<accession>A0AAD7G765</accession>
<evidence type="ECO:0000313" key="3">
    <source>
        <dbReference type="Proteomes" id="UP001221757"/>
    </source>
</evidence>
<dbReference type="EMBL" id="JARKIE010000156">
    <property type="protein sequence ID" value="KAJ7674293.1"/>
    <property type="molecule type" value="Genomic_DNA"/>
</dbReference>
<dbReference type="AlphaFoldDB" id="A0AAD7G765"/>
<evidence type="ECO:0008006" key="4">
    <source>
        <dbReference type="Google" id="ProtNLM"/>
    </source>
</evidence>
<proteinExistence type="predicted"/>
<sequence length="107" mass="11523">MPDVPLELLHAIAMDIKSDSVLFQLRLVSKTLNSVATPLAFRVITVKDSVESADTLAFFQGCDPSVTSVVREATFEGDPETTVDGPRHQLAGEGKPKRQVGGDGRRS</sequence>
<evidence type="ECO:0000313" key="2">
    <source>
        <dbReference type="EMBL" id="KAJ7674293.1"/>
    </source>
</evidence>
<name>A0AAD7G765_MYCRO</name>
<dbReference type="Proteomes" id="UP001221757">
    <property type="component" value="Unassembled WGS sequence"/>
</dbReference>
<organism evidence="2 3">
    <name type="scientific">Mycena rosella</name>
    <name type="common">Pink bonnet</name>
    <name type="synonym">Agaricus rosellus</name>
    <dbReference type="NCBI Taxonomy" id="1033263"/>
    <lineage>
        <taxon>Eukaryota</taxon>
        <taxon>Fungi</taxon>
        <taxon>Dikarya</taxon>
        <taxon>Basidiomycota</taxon>
        <taxon>Agaricomycotina</taxon>
        <taxon>Agaricomycetes</taxon>
        <taxon>Agaricomycetidae</taxon>
        <taxon>Agaricales</taxon>
        <taxon>Marasmiineae</taxon>
        <taxon>Mycenaceae</taxon>
        <taxon>Mycena</taxon>
    </lineage>
</organism>
<reference evidence="2" key="1">
    <citation type="submission" date="2023-03" db="EMBL/GenBank/DDBJ databases">
        <title>Massive genome expansion in bonnet fungi (Mycena s.s.) driven by repeated elements and novel gene families across ecological guilds.</title>
        <authorList>
            <consortium name="Lawrence Berkeley National Laboratory"/>
            <person name="Harder C.B."/>
            <person name="Miyauchi S."/>
            <person name="Viragh M."/>
            <person name="Kuo A."/>
            <person name="Thoen E."/>
            <person name="Andreopoulos B."/>
            <person name="Lu D."/>
            <person name="Skrede I."/>
            <person name="Drula E."/>
            <person name="Henrissat B."/>
            <person name="Morin E."/>
            <person name="Kohler A."/>
            <person name="Barry K."/>
            <person name="LaButti K."/>
            <person name="Morin E."/>
            <person name="Salamov A."/>
            <person name="Lipzen A."/>
            <person name="Mereny Z."/>
            <person name="Hegedus B."/>
            <person name="Baldrian P."/>
            <person name="Stursova M."/>
            <person name="Weitz H."/>
            <person name="Taylor A."/>
            <person name="Grigoriev I.V."/>
            <person name="Nagy L.G."/>
            <person name="Martin F."/>
            <person name="Kauserud H."/>
        </authorList>
    </citation>
    <scope>NUCLEOTIDE SEQUENCE</scope>
    <source>
        <strain evidence="2">CBHHK067</strain>
    </source>
</reference>
<comment type="caution">
    <text evidence="2">The sequence shown here is derived from an EMBL/GenBank/DDBJ whole genome shotgun (WGS) entry which is preliminary data.</text>
</comment>
<evidence type="ECO:0000256" key="1">
    <source>
        <dbReference type="SAM" id="MobiDB-lite"/>
    </source>
</evidence>
<protein>
    <recommendedName>
        <fullName evidence="4">F-box domain-containing protein</fullName>
    </recommendedName>
</protein>
<keyword evidence="3" id="KW-1185">Reference proteome</keyword>
<gene>
    <name evidence="2" type="ORF">B0H17DRAFT_1082202</name>
</gene>
<feature type="region of interest" description="Disordered" evidence="1">
    <location>
        <begin position="75"/>
        <end position="107"/>
    </location>
</feature>